<dbReference type="InterPro" id="IPR024079">
    <property type="entry name" value="MetalloPept_cat_dom_sf"/>
</dbReference>
<dbReference type="SUPFAM" id="SSF55486">
    <property type="entry name" value="Metalloproteases ('zincins'), catalytic domain"/>
    <property type="match status" value="1"/>
</dbReference>
<dbReference type="InterPro" id="IPR059100">
    <property type="entry name" value="TSP3_bac"/>
</dbReference>
<evidence type="ECO:0000256" key="3">
    <source>
        <dbReference type="ARBA" id="ARBA00022729"/>
    </source>
</evidence>
<keyword evidence="4" id="KW-0106">Calcium</keyword>
<reference evidence="5 6" key="1">
    <citation type="submission" date="2021-02" db="EMBL/GenBank/DDBJ databases">
        <title>De Novo genome assembly of isolated myxobacteria.</title>
        <authorList>
            <person name="Stevens D.C."/>
        </authorList>
    </citation>
    <scope>NUCLEOTIDE SEQUENCE [LARGE SCALE GENOMIC DNA]</scope>
    <source>
        <strain evidence="6">SCPEA02</strain>
    </source>
</reference>
<evidence type="ECO:0000256" key="4">
    <source>
        <dbReference type="ARBA" id="ARBA00022837"/>
    </source>
</evidence>
<name>A0ABX7P8D5_9BACT</name>
<keyword evidence="6" id="KW-1185">Reference proteome</keyword>
<dbReference type="Gene3D" id="3.40.390.10">
    <property type="entry name" value="Collagenase (Catalytic Domain)"/>
    <property type="match status" value="1"/>
</dbReference>
<gene>
    <name evidence="5" type="ORF">JY651_18115</name>
</gene>
<dbReference type="RefSeq" id="WP_206728265.1">
    <property type="nucleotide sequence ID" value="NZ_CP071090.1"/>
</dbReference>
<proteinExistence type="predicted"/>
<evidence type="ECO:0000313" key="5">
    <source>
        <dbReference type="EMBL" id="QSQ26722.1"/>
    </source>
</evidence>
<keyword evidence="2" id="KW-0964">Secreted</keyword>
<keyword evidence="3" id="KW-0732">Signal</keyword>
<dbReference type="PROSITE" id="PS51257">
    <property type="entry name" value="PROKAR_LIPOPROTEIN"/>
    <property type="match status" value="1"/>
</dbReference>
<dbReference type="Pfam" id="PF18884">
    <property type="entry name" value="TSP3_bac"/>
    <property type="match status" value="1"/>
</dbReference>
<accession>A0ABX7P8D5</accession>
<evidence type="ECO:0000313" key="6">
    <source>
        <dbReference type="Proteomes" id="UP000662747"/>
    </source>
</evidence>
<dbReference type="EMBL" id="CP071090">
    <property type="protein sequence ID" value="QSQ26722.1"/>
    <property type="molecule type" value="Genomic_DNA"/>
</dbReference>
<evidence type="ECO:0000256" key="1">
    <source>
        <dbReference type="ARBA" id="ARBA00004613"/>
    </source>
</evidence>
<sequence>MSKFHGRLLTASLAFLGLSACGDVSPPDVAQHSTRQDELVADAVPLPLPAGCLLTSLDTDRDGICDIVEAVLGTDPNKADTDGDRLSDYVETFGFGGLDLSALGANARKKDVFVEVDYYPNLRPSQAVLDKVVTAFASAPVSNPDGTTGITLHLVVDQQIAAADADMNLSPVWTDFDVIKAKYFAAARAPYFHYMVFANQYDGGFSSGISRGIPAHDFVVTVAVFNGTEQQAAGTLMHELGHNLGLRHGGNDDNNYKPNYLSIMNYEYQFYGFELNNKVGSLDYSRVQVAAVNEAAVNDLTAFAPVAPTTEQDLGKIYGLRFNGAQVAMFSATDFVDFNNNRQYDFNPYALDFNRNGVATDVFPVSQNDWAALVYDGGGQIGFAAPGMSRSLGREETFLVAPEKMEPCLAVNPDRAP</sequence>
<protein>
    <submittedName>
        <fullName evidence="5">Uncharacterized protein</fullName>
    </submittedName>
</protein>
<evidence type="ECO:0000256" key="2">
    <source>
        <dbReference type="ARBA" id="ARBA00022525"/>
    </source>
</evidence>
<comment type="subcellular location">
    <subcellularLocation>
        <location evidence="1">Secreted</location>
    </subcellularLocation>
</comment>
<organism evidence="5 6">
    <name type="scientific">Pyxidicoccus parkwayensis</name>
    <dbReference type="NCBI Taxonomy" id="2813578"/>
    <lineage>
        <taxon>Bacteria</taxon>
        <taxon>Pseudomonadati</taxon>
        <taxon>Myxococcota</taxon>
        <taxon>Myxococcia</taxon>
        <taxon>Myxococcales</taxon>
        <taxon>Cystobacterineae</taxon>
        <taxon>Myxococcaceae</taxon>
        <taxon>Pyxidicoccus</taxon>
    </lineage>
</organism>
<dbReference type="Proteomes" id="UP000662747">
    <property type="component" value="Chromosome"/>
</dbReference>